<dbReference type="InterPro" id="IPR012245">
    <property type="entry name" value="MoaB"/>
</dbReference>
<dbReference type="AlphaFoldDB" id="A0A9X2CR06"/>
<evidence type="ECO:0000313" key="8">
    <source>
        <dbReference type="EMBL" id="MCL7746561.1"/>
    </source>
</evidence>
<reference evidence="8" key="1">
    <citation type="submission" date="2022-02" db="EMBL/GenBank/DDBJ databases">
        <title>Halalkalibacter sp. nov. isolated from Lonar Lake, India.</title>
        <authorList>
            <person name="Joshi A."/>
            <person name="Thite S."/>
            <person name="Lodha T."/>
        </authorList>
    </citation>
    <scope>NUCLEOTIDE SEQUENCE</scope>
    <source>
        <strain evidence="8">MEB205</strain>
    </source>
</reference>
<dbReference type="InterPro" id="IPR001453">
    <property type="entry name" value="MoaB/Mog_dom"/>
</dbReference>
<protein>
    <recommendedName>
        <fullName evidence="4 6">Molybdenum cofactor biosynthesis protein B</fullName>
    </recommendedName>
</protein>
<evidence type="ECO:0000256" key="1">
    <source>
        <dbReference type="ARBA" id="ARBA00003487"/>
    </source>
</evidence>
<dbReference type="RefSeq" id="WP_250095474.1">
    <property type="nucleotide sequence ID" value="NZ_JAKRYL010000004.1"/>
</dbReference>
<evidence type="ECO:0000256" key="2">
    <source>
        <dbReference type="ARBA" id="ARBA00005046"/>
    </source>
</evidence>
<evidence type="ECO:0000313" key="9">
    <source>
        <dbReference type="Proteomes" id="UP001139150"/>
    </source>
</evidence>
<dbReference type="PANTHER" id="PTHR43232">
    <property type="entry name" value="MOLYBDENUM COFACTOR BIOSYNTHESIS PROTEIN B"/>
    <property type="match status" value="1"/>
</dbReference>
<dbReference type="NCBIfam" id="TIGR00177">
    <property type="entry name" value="molyb_syn"/>
    <property type="match status" value="1"/>
</dbReference>
<comment type="similarity">
    <text evidence="3 6">Belongs to the MoaB/Mog family.</text>
</comment>
<dbReference type="InterPro" id="IPR036425">
    <property type="entry name" value="MoaB/Mog-like_dom_sf"/>
</dbReference>
<dbReference type="Gene3D" id="3.40.980.10">
    <property type="entry name" value="MoaB/Mog-like domain"/>
    <property type="match status" value="1"/>
</dbReference>
<sequence>MSVMEHKKEAPKQVGCKIITVSDTRTKDTDKSGMLIQEFLLKQGHVIEDYEIVRDEKQEINDAIQKGIQASEIDAILLNGGTGIADRDVTIETVKEMLDKEIVGFGELFRMLSYTEDIGAAAMLSRAIAGVCNHTAVFAMPGSSGAVKLAMNKLISSELAHVIREIRKDLK</sequence>
<dbReference type="CDD" id="cd00886">
    <property type="entry name" value="MogA_MoaB"/>
    <property type="match status" value="1"/>
</dbReference>
<comment type="function">
    <text evidence="1 6">May be involved in the biosynthesis of molybdopterin.</text>
</comment>
<dbReference type="EMBL" id="JAKRYL010000004">
    <property type="protein sequence ID" value="MCL7746561.1"/>
    <property type="molecule type" value="Genomic_DNA"/>
</dbReference>
<dbReference type="InterPro" id="IPR008284">
    <property type="entry name" value="MoCF_biosynth_CS"/>
</dbReference>
<accession>A0A9X2CR06</accession>
<dbReference type="GO" id="GO:0006777">
    <property type="term" value="P:Mo-molybdopterin cofactor biosynthetic process"/>
    <property type="evidence" value="ECO:0007669"/>
    <property type="project" value="UniProtKB-UniRule"/>
</dbReference>
<evidence type="ECO:0000256" key="3">
    <source>
        <dbReference type="ARBA" id="ARBA00006112"/>
    </source>
</evidence>
<gene>
    <name evidence="8" type="ORF">MF646_05425</name>
</gene>
<dbReference type="SUPFAM" id="SSF53218">
    <property type="entry name" value="Molybdenum cofactor biosynthesis proteins"/>
    <property type="match status" value="1"/>
</dbReference>
<comment type="caution">
    <text evidence="8">The sequence shown here is derived from an EMBL/GenBank/DDBJ whole genome shotgun (WGS) entry which is preliminary data.</text>
</comment>
<dbReference type="PROSITE" id="PS01078">
    <property type="entry name" value="MOCF_BIOSYNTHESIS_1"/>
    <property type="match status" value="1"/>
</dbReference>
<keyword evidence="9" id="KW-1185">Reference proteome</keyword>
<keyword evidence="5 6" id="KW-0501">Molybdenum cofactor biosynthesis</keyword>
<dbReference type="PANTHER" id="PTHR43232:SF2">
    <property type="entry name" value="MOLYBDENUM COFACTOR BIOSYNTHESIS PROTEIN B"/>
    <property type="match status" value="1"/>
</dbReference>
<dbReference type="GO" id="GO:0005829">
    <property type="term" value="C:cytosol"/>
    <property type="evidence" value="ECO:0007669"/>
    <property type="project" value="TreeGrafter"/>
</dbReference>
<dbReference type="Pfam" id="PF00994">
    <property type="entry name" value="MoCF_biosynth"/>
    <property type="match status" value="1"/>
</dbReference>
<dbReference type="SMART" id="SM00852">
    <property type="entry name" value="MoCF_biosynth"/>
    <property type="match status" value="1"/>
</dbReference>
<evidence type="ECO:0000259" key="7">
    <source>
        <dbReference type="SMART" id="SM00852"/>
    </source>
</evidence>
<feature type="domain" description="MoaB/Mog" evidence="7">
    <location>
        <begin position="17"/>
        <end position="162"/>
    </location>
</feature>
<organism evidence="8 9">
    <name type="scientific">Halalkalibacter alkaliphilus</name>
    <dbReference type="NCBI Taxonomy" id="2917993"/>
    <lineage>
        <taxon>Bacteria</taxon>
        <taxon>Bacillati</taxon>
        <taxon>Bacillota</taxon>
        <taxon>Bacilli</taxon>
        <taxon>Bacillales</taxon>
        <taxon>Bacillaceae</taxon>
        <taxon>Halalkalibacter</taxon>
    </lineage>
</organism>
<evidence type="ECO:0000256" key="6">
    <source>
        <dbReference type="PIRNR" id="PIRNR006443"/>
    </source>
</evidence>
<evidence type="ECO:0000256" key="5">
    <source>
        <dbReference type="ARBA" id="ARBA00023150"/>
    </source>
</evidence>
<evidence type="ECO:0000256" key="4">
    <source>
        <dbReference type="ARBA" id="ARBA00015262"/>
    </source>
</evidence>
<proteinExistence type="inferred from homology"/>
<dbReference type="FunFam" id="3.40.980.10:FF:000006">
    <property type="entry name" value="Molybdenum cofactor biosynthesis protein B"/>
    <property type="match status" value="1"/>
</dbReference>
<comment type="pathway">
    <text evidence="2 6">Cofactor biosynthesis; molybdopterin biosynthesis.</text>
</comment>
<name>A0A9X2CR06_9BACI</name>
<dbReference type="Proteomes" id="UP001139150">
    <property type="component" value="Unassembled WGS sequence"/>
</dbReference>
<dbReference type="PIRSF" id="PIRSF006443">
    <property type="entry name" value="MoaB"/>
    <property type="match status" value="1"/>
</dbReference>